<dbReference type="PANTHER" id="PTHR36091">
    <property type="entry name" value="ALTERED INHERITANCE OF MITOCHONDRIA PROTEIN 9, MITOCHONDRIAL"/>
    <property type="match status" value="1"/>
</dbReference>
<proteinExistence type="predicted"/>
<reference evidence="2" key="1">
    <citation type="journal article" date="2017" name="Genome Biol.">
        <title>Comparative genomics reveals high biological diversity and specific adaptations in the industrially and medically important fungal genus Aspergillus.</title>
        <authorList>
            <person name="de Vries R.P."/>
            <person name="Riley R."/>
            <person name="Wiebenga A."/>
            <person name="Aguilar-Osorio G."/>
            <person name="Amillis S."/>
            <person name="Uchima C.A."/>
            <person name="Anderluh G."/>
            <person name="Asadollahi M."/>
            <person name="Askin M."/>
            <person name="Barry K."/>
            <person name="Battaglia E."/>
            <person name="Bayram O."/>
            <person name="Benocci T."/>
            <person name="Braus-Stromeyer S.A."/>
            <person name="Caldana C."/>
            <person name="Canovas D."/>
            <person name="Cerqueira G.C."/>
            <person name="Chen F."/>
            <person name="Chen W."/>
            <person name="Choi C."/>
            <person name="Clum A."/>
            <person name="Dos Santos R.A."/>
            <person name="Damasio A.R."/>
            <person name="Diallinas G."/>
            <person name="Emri T."/>
            <person name="Fekete E."/>
            <person name="Flipphi M."/>
            <person name="Freyberg S."/>
            <person name="Gallo A."/>
            <person name="Gournas C."/>
            <person name="Habgood R."/>
            <person name="Hainaut M."/>
            <person name="Harispe M.L."/>
            <person name="Henrissat B."/>
            <person name="Hilden K.S."/>
            <person name="Hope R."/>
            <person name="Hossain A."/>
            <person name="Karabika E."/>
            <person name="Karaffa L."/>
            <person name="Karanyi Z."/>
            <person name="Krasevec N."/>
            <person name="Kuo A."/>
            <person name="Kusch H."/>
            <person name="LaButti K."/>
            <person name="Lagendijk E.L."/>
            <person name="Lapidus A."/>
            <person name="Levasseur A."/>
            <person name="Lindquist E."/>
            <person name="Lipzen A."/>
            <person name="Logrieco A.F."/>
            <person name="MacCabe A."/>
            <person name="Maekelae M.R."/>
            <person name="Malavazi I."/>
            <person name="Melin P."/>
            <person name="Meyer V."/>
            <person name="Mielnichuk N."/>
            <person name="Miskei M."/>
            <person name="Molnar A.P."/>
            <person name="Mule G."/>
            <person name="Ngan C.Y."/>
            <person name="Orejas M."/>
            <person name="Orosz E."/>
            <person name="Ouedraogo J.P."/>
            <person name="Overkamp K.M."/>
            <person name="Park H.-S."/>
            <person name="Perrone G."/>
            <person name="Piumi F."/>
            <person name="Punt P.J."/>
            <person name="Ram A.F."/>
            <person name="Ramon A."/>
            <person name="Rauscher S."/>
            <person name="Record E."/>
            <person name="Riano-Pachon D.M."/>
            <person name="Robert V."/>
            <person name="Roehrig J."/>
            <person name="Ruller R."/>
            <person name="Salamov A."/>
            <person name="Salih N.S."/>
            <person name="Samson R.A."/>
            <person name="Sandor E."/>
            <person name="Sanguinetti M."/>
            <person name="Schuetze T."/>
            <person name="Sepcic K."/>
            <person name="Shelest E."/>
            <person name="Sherlock G."/>
            <person name="Sophianopoulou V."/>
            <person name="Squina F.M."/>
            <person name="Sun H."/>
            <person name="Susca A."/>
            <person name="Todd R.B."/>
            <person name="Tsang A."/>
            <person name="Unkles S.E."/>
            <person name="van de Wiele N."/>
            <person name="van Rossen-Uffink D."/>
            <person name="Oliveira J.V."/>
            <person name="Vesth T.C."/>
            <person name="Visser J."/>
            <person name="Yu J.-H."/>
            <person name="Zhou M."/>
            <person name="Andersen M.R."/>
            <person name="Archer D.B."/>
            <person name="Baker S.E."/>
            <person name="Benoit I."/>
            <person name="Brakhage A.A."/>
            <person name="Braus G.H."/>
            <person name="Fischer R."/>
            <person name="Frisvad J.C."/>
            <person name="Goldman G.H."/>
            <person name="Houbraken J."/>
            <person name="Oakley B."/>
            <person name="Pocsi I."/>
            <person name="Scazzocchio C."/>
            <person name="Seiboth B."/>
            <person name="vanKuyk P.A."/>
            <person name="Wortman J."/>
            <person name="Dyer P.S."/>
            <person name="Grigoriev I.V."/>
        </authorList>
    </citation>
    <scope>NUCLEOTIDE SEQUENCE [LARGE SCALE GENOMIC DNA]</scope>
    <source>
        <strain evidence="2">ITEM 5010</strain>
    </source>
</reference>
<sequence>MLGGLIKHTCRTPEISPLNSLRCINRLPPYKVLPQLSPTTQRLPRNQSTVNTPSADYGKQSPDFFSYTAGRYLYNENLRFQERYVEFNVEALRRIAASVVGSKQVVQLRKLAEGGFNRVFILTMDDGLEVIAKIPYASTIPKSYATESEVATLEFLRLKG</sequence>
<dbReference type="GO" id="GO:0005739">
    <property type="term" value="C:mitochondrion"/>
    <property type="evidence" value="ECO:0007669"/>
    <property type="project" value="TreeGrafter"/>
</dbReference>
<dbReference type="InterPro" id="IPR011009">
    <property type="entry name" value="Kinase-like_dom_sf"/>
</dbReference>
<dbReference type="AlphaFoldDB" id="A0A1R3RHE7"/>
<gene>
    <name evidence="1" type="ORF">ASPCADRAFT_132231</name>
</gene>
<dbReference type="STRING" id="602072.A0A1R3RHE7"/>
<dbReference type="OrthoDB" id="2968323at2759"/>
<dbReference type="SUPFAM" id="SSF56112">
    <property type="entry name" value="Protein kinase-like (PK-like)"/>
    <property type="match status" value="1"/>
</dbReference>
<evidence type="ECO:0000313" key="1">
    <source>
        <dbReference type="EMBL" id="OOF93890.1"/>
    </source>
</evidence>
<dbReference type="Proteomes" id="UP000188318">
    <property type="component" value="Unassembled WGS sequence"/>
</dbReference>
<dbReference type="OMA" id="LRFQERY"/>
<organism evidence="1 2">
    <name type="scientific">Aspergillus carbonarius (strain ITEM 5010)</name>
    <dbReference type="NCBI Taxonomy" id="602072"/>
    <lineage>
        <taxon>Eukaryota</taxon>
        <taxon>Fungi</taxon>
        <taxon>Dikarya</taxon>
        <taxon>Ascomycota</taxon>
        <taxon>Pezizomycotina</taxon>
        <taxon>Eurotiomycetes</taxon>
        <taxon>Eurotiomycetidae</taxon>
        <taxon>Eurotiales</taxon>
        <taxon>Aspergillaceae</taxon>
        <taxon>Aspergillus</taxon>
        <taxon>Aspergillus subgen. Circumdati</taxon>
    </lineage>
</organism>
<dbReference type="InterPro" id="IPR051035">
    <property type="entry name" value="Mito_inheritance_9"/>
</dbReference>
<protein>
    <recommendedName>
        <fullName evidence="3">Aminoglycoside phosphotransferase domain-containing protein</fullName>
    </recommendedName>
</protein>
<dbReference type="PANTHER" id="PTHR36091:SF2">
    <property type="entry name" value="AMINOGLYCOSIDE PHOSPHOTRANSFERASE DOMAIN-CONTAINING PROTEIN"/>
    <property type="match status" value="1"/>
</dbReference>
<dbReference type="EMBL" id="KV907503">
    <property type="protein sequence ID" value="OOF93890.1"/>
    <property type="molecule type" value="Genomic_DNA"/>
</dbReference>
<evidence type="ECO:0000313" key="2">
    <source>
        <dbReference type="Proteomes" id="UP000188318"/>
    </source>
</evidence>
<keyword evidence="2" id="KW-1185">Reference proteome</keyword>
<accession>A0A1R3RHE7</accession>
<dbReference type="VEuPathDB" id="FungiDB:ASPCADRAFT_132231"/>
<evidence type="ECO:0008006" key="3">
    <source>
        <dbReference type="Google" id="ProtNLM"/>
    </source>
</evidence>
<name>A0A1R3RHE7_ASPC5</name>